<name>A0A5B8C1X7_9MICO</name>
<keyword evidence="1" id="KW-0472">Membrane</keyword>
<feature type="transmembrane region" description="Helical" evidence="1">
    <location>
        <begin position="237"/>
        <end position="256"/>
    </location>
</feature>
<dbReference type="OrthoDB" id="3819831at2"/>
<dbReference type="PANTHER" id="PTHR37305">
    <property type="entry name" value="INTEGRAL MEMBRANE PROTEIN-RELATED"/>
    <property type="match status" value="1"/>
</dbReference>
<evidence type="ECO:0000313" key="3">
    <source>
        <dbReference type="Proteomes" id="UP000314616"/>
    </source>
</evidence>
<keyword evidence="1" id="KW-0812">Transmembrane</keyword>
<gene>
    <name evidence="2" type="ORF">FE374_05330</name>
</gene>
<dbReference type="KEGG" id="gyu:FE374_05330"/>
<dbReference type="AlphaFoldDB" id="A0A5B8C1X7"/>
<evidence type="ECO:0000313" key="2">
    <source>
        <dbReference type="EMBL" id="QDC24127.1"/>
    </source>
</evidence>
<keyword evidence="1" id="KW-1133">Transmembrane helix</keyword>
<dbReference type="RefSeq" id="WP_139927571.1">
    <property type="nucleotide sequence ID" value="NZ_CP040915.1"/>
</dbReference>
<protein>
    <submittedName>
        <fullName evidence="2">ABC transporter permease</fullName>
    </submittedName>
</protein>
<feature type="transmembrane region" description="Helical" evidence="1">
    <location>
        <begin position="122"/>
        <end position="151"/>
    </location>
</feature>
<sequence>MSRLTKVELRRLFSRRLVVLAMLAGLVATAAALVGTWNQSQPMSPSEQAQAERWYQEARADWEANGEQHVADCLEAEETEREATGQVVDFGCRQMEPARDMFIVTAPPFESSLPGLLGAQSFLLLFLALLVGATATAAELSTGSIASWLTFEPRRLHVYASKLLAPGLGLLPVAVTLLALLVAGAWFIAGAFDLTGTMTGAAWVDAGWTVLRVLALTLLAAVVGAALGFLLQHTAAVLGVVVGYVIVVEAMFRGLLQDHQRWLLSTNIGAWIENGTVYFQEVCTAEAAGTVCEVAEHSLGFDGGAAYLLVLVAALVVLGALVFRRRDVV</sequence>
<dbReference type="Proteomes" id="UP000314616">
    <property type="component" value="Chromosome"/>
</dbReference>
<proteinExistence type="predicted"/>
<evidence type="ECO:0000256" key="1">
    <source>
        <dbReference type="SAM" id="Phobius"/>
    </source>
</evidence>
<reference evidence="2 3" key="1">
    <citation type="submission" date="2019-05" db="EMBL/GenBank/DDBJ databases">
        <title>Georgenia *** sp. nov., and Georgenia *** sp. nov., isolated from the intestinal contents of plateau pika (Ochotona curzoniae) in the Qinghai-Tibet plateau of China.</title>
        <authorList>
            <person name="Tian Z."/>
        </authorList>
    </citation>
    <scope>NUCLEOTIDE SEQUENCE [LARGE SCALE GENOMIC DNA]</scope>
    <source>
        <strain evidence="2 3">Z443</strain>
    </source>
</reference>
<feature type="transmembrane region" description="Helical" evidence="1">
    <location>
        <begin position="304"/>
        <end position="323"/>
    </location>
</feature>
<feature type="transmembrane region" description="Helical" evidence="1">
    <location>
        <begin position="163"/>
        <end position="189"/>
    </location>
</feature>
<dbReference type="PANTHER" id="PTHR37305:SF1">
    <property type="entry name" value="MEMBRANE PROTEIN"/>
    <property type="match status" value="1"/>
</dbReference>
<dbReference type="EMBL" id="CP040915">
    <property type="protein sequence ID" value="QDC24127.1"/>
    <property type="molecule type" value="Genomic_DNA"/>
</dbReference>
<organism evidence="2 3">
    <name type="scientific">Georgenia yuyongxinii</name>
    <dbReference type="NCBI Taxonomy" id="2589797"/>
    <lineage>
        <taxon>Bacteria</taxon>
        <taxon>Bacillati</taxon>
        <taxon>Actinomycetota</taxon>
        <taxon>Actinomycetes</taxon>
        <taxon>Micrococcales</taxon>
        <taxon>Bogoriellaceae</taxon>
        <taxon>Georgenia</taxon>
    </lineage>
</organism>
<feature type="transmembrane region" description="Helical" evidence="1">
    <location>
        <begin position="209"/>
        <end position="230"/>
    </location>
</feature>
<accession>A0A5B8C1X7</accession>